<protein>
    <submittedName>
        <fullName evidence="2">Uncharacterized protein</fullName>
    </submittedName>
</protein>
<sequence>MAKNLPRADANALARVTDGIGRCIGCNITITIGRSLDTGMPAYIALLRLFSSILESEKPEIFLALRAGLRITTIFLTTMTATLLGQLTKVTHPWDCRE</sequence>
<accession>A0A915L3F2</accession>
<evidence type="ECO:0000313" key="2">
    <source>
        <dbReference type="WBParaSite" id="nRc.2.0.1.t45271-RA"/>
    </source>
</evidence>
<proteinExistence type="predicted"/>
<dbReference type="AlphaFoldDB" id="A0A915L3F2"/>
<organism evidence="1 2">
    <name type="scientific">Romanomermis culicivorax</name>
    <name type="common">Nematode worm</name>
    <dbReference type="NCBI Taxonomy" id="13658"/>
    <lineage>
        <taxon>Eukaryota</taxon>
        <taxon>Metazoa</taxon>
        <taxon>Ecdysozoa</taxon>
        <taxon>Nematoda</taxon>
        <taxon>Enoplea</taxon>
        <taxon>Dorylaimia</taxon>
        <taxon>Mermithida</taxon>
        <taxon>Mermithoidea</taxon>
        <taxon>Mermithidae</taxon>
        <taxon>Romanomermis</taxon>
    </lineage>
</organism>
<keyword evidence="1" id="KW-1185">Reference proteome</keyword>
<reference evidence="2" key="1">
    <citation type="submission" date="2022-11" db="UniProtKB">
        <authorList>
            <consortium name="WormBaseParasite"/>
        </authorList>
    </citation>
    <scope>IDENTIFICATION</scope>
</reference>
<dbReference type="WBParaSite" id="nRc.2.0.1.t45271-RA">
    <property type="protein sequence ID" value="nRc.2.0.1.t45271-RA"/>
    <property type="gene ID" value="nRc.2.0.1.g45271"/>
</dbReference>
<evidence type="ECO:0000313" key="1">
    <source>
        <dbReference type="Proteomes" id="UP000887565"/>
    </source>
</evidence>
<name>A0A915L3F2_ROMCU</name>
<dbReference type="Proteomes" id="UP000887565">
    <property type="component" value="Unplaced"/>
</dbReference>